<feature type="region of interest" description="Disordered" evidence="4">
    <location>
        <begin position="532"/>
        <end position="576"/>
    </location>
</feature>
<keyword evidence="2" id="KW-0812">Transmembrane</keyword>
<keyword evidence="3" id="KW-0175">Coiled coil</keyword>
<keyword evidence="2" id="KW-1134">Transmembrane beta strand</keyword>
<dbReference type="Gene3D" id="2.20.200.10">
    <property type="entry name" value="Outer membrane efflux proteins (OEP)"/>
    <property type="match status" value="1"/>
</dbReference>
<dbReference type="Proteomes" id="UP000199518">
    <property type="component" value="Unassembled WGS sequence"/>
</dbReference>
<keyword evidence="2" id="KW-0564">Palmitate</keyword>
<comment type="subcellular location">
    <subcellularLocation>
        <location evidence="2">Cell membrane</location>
        <topology evidence="2">Lipid-anchor</topology>
    </subcellularLocation>
</comment>
<evidence type="ECO:0000313" key="6">
    <source>
        <dbReference type="Proteomes" id="UP000199518"/>
    </source>
</evidence>
<evidence type="ECO:0000256" key="3">
    <source>
        <dbReference type="SAM" id="Coils"/>
    </source>
</evidence>
<evidence type="ECO:0000256" key="4">
    <source>
        <dbReference type="SAM" id="MobiDB-lite"/>
    </source>
</evidence>
<keyword evidence="2" id="KW-0472">Membrane</keyword>
<dbReference type="GO" id="GO:0015562">
    <property type="term" value="F:efflux transmembrane transporter activity"/>
    <property type="evidence" value="ECO:0007669"/>
    <property type="project" value="InterPro"/>
</dbReference>
<dbReference type="EMBL" id="FOQD01000001">
    <property type="protein sequence ID" value="SFH55764.1"/>
    <property type="molecule type" value="Genomic_DNA"/>
</dbReference>
<dbReference type="Gene3D" id="1.20.1600.10">
    <property type="entry name" value="Outer membrane efflux proteins (OEP)"/>
    <property type="match status" value="1"/>
</dbReference>
<dbReference type="GO" id="GO:0005886">
    <property type="term" value="C:plasma membrane"/>
    <property type="evidence" value="ECO:0007669"/>
    <property type="project" value="UniProtKB-SubCell"/>
</dbReference>
<gene>
    <name evidence="5" type="ORF">SAMN05421753_101155</name>
</gene>
<keyword evidence="2 5" id="KW-0449">Lipoprotein</keyword>
<dbReference type="NCBIfam" id="TIGR01845">
    <property type="entry name" value="outer_NodT"/>
    <property type="match status" value="1"/>
</dbReference>
<dbReference type="InterPro" id="IPR003423">
    <property type="entry name" value="OMP_efflux"/>
</dbReference>
<dbReference type="SUPFAM" id="SSF56954">
    <property type="entry name" value="Outer membrane efflux proteins (OEP)"/>
    <property type="match status" value="1"/>
</dbReference>
<reference evidence="6" key="1">
    <citation type="submission" date="2016-10" db="EMBL/GenBank/DDBJ databases">
        <authorList>
            <person name="Varghese N."/>
            <person name="Submissions S."/>
        </authorList>
    </citation>
    <scope>NUCLEOTIDE SEQUENCE [LARGE SCALE GENOMIC DNA]</scope>
    <source>
        <strain evidence="6">DSM 26348</strain>
    </source>
</reference>
<name>A0A1I3B0F9_9PLAN</name>
<dbReference type="PANTHER" id="PTHR30203">
    <property type="entry name" value="OUTER MEMBRANE CATION EFFLUX PROTEIN"/>
    <property type="match status" value="1"/>
</dbReference>
<feature type="coiled-coil region" evidence="3">
    <location>
        <begin position="373"/>
        <end position="441"/>
    </location>
</feature>
<dbReference type="InterPro" id="IPR010131">
    <property type="entry name" value="MdtP/NodT-like"/>
</dbReference>
<dbReference type="OrthoDB" id="9783163at2"/>
<dbReference type="Pfam" id="PF02321">
    <property type="entry name" value="OEP"/>
    <property type="match status" value="2"/>
</dbReference>
<comment type="similarity">
    <text evidence="1 2">Belongs to the outer membrane factor (OMF) (TC 1.B.17) family.</text>
</comment>
<dbReference type="STRING" id="1576369.SAMN05421753_101155"/>
<evidence type="ECO:0000256" key="2">
    <source>
        <dbReference type="RuleBase" id="RU362097"/>
    </source>
</evidence>
<dbReference type="PANTHER" id="PTHR30203:SF30">
    <property type="entry name" value="OUTER MEMBRANE PROTEIN-RELATED"/>
    <property type="match status" value="1"/>
</dbReference>
<keyword evidence="6" id="KW-1185">Reference proteome</keyword>
<evidence type="ECO:0000256" key="1">
    <source>
        <dbReference type="ARBA" id="ARBA00007613"/>
    </source>
</evidence>
<protein>
    <submittedName>
        <fullName evidence="5">Efflux transporter, outer membrane factor (OMF) lipoprotein, NodT family</fullName>
    </submittedName>
</protein>
<dbReference type="AlphaFoldDB" id="A0A1I3B0F9"/>
<sequence length="576" mass="63969">MVLFPRSSKTLLKNRPIATAIACGVLLVLESCGIPKLRGPEPARELPVNFKGETEVSMETSAQLGIEEFFNDQKLTFLIYHGLSGNQELKILGEQIQIANNEVLRRRGSYLPFVGFGARSGLEKPSLYTPLGAVDDQLFTPRGNNFPTPLPNFMIAADVSWQVDIWRQLRNSRDAAVLRYLATTDGRNYVVTRLVAEIAENYYTLMALDKRLENLDRTIVLQERSLEIAKANKEGARGTELPVQRFQAEVRKNQSEKLIINQEILEVENRINFLAGRFPQPVSRVSDQFFELQLHALSLGLPSQLLQNRPDIRQAEHELAAAGLDVKVARAEFYPKLNIYAGVGYEAFNAKYIFMTPDSLIYNVVGDLTAPVLNKAAIKAEFKNANAEQLQRLYEYQRTILEAFTEVFNRVSKVENYSKSIEIKKQQLQALEDSVDAATKLFNATRIEYLDVLYAQRDLMDARMVLIETKKEQLGAIVNTYQALGGGLAPPEFLDWNLVPPEPVLPTPGYPTDAVMICPTTDMMITPPHAVEQAVPTPAPPAAVPPATDGPALVPPSPANGGDVKPATDTPAPVQQ</sequence>
<organism evidence="5 6">
    <name type="scientific">Planctomicrobium piriforme</name>
    <dbReference type="NCBI Taxonomy" id="1576369"/>
    <lineage>
        <taxon>Bacteria</taxon>
        <taxon>Pseudomonadati</taxon>
        <taxon>Planctomycetota</taxon>
        <taxon>Planctomycetia</taxon>
        <taxon>Planctomycetales</taxon>
        <taxon>Planctomycetaceae</taxon>
        <taxon>Planctomicrobium</taxon>
    </lineage>
</organism>
<dbReference type="RefSeq" id="WP_092047003.1">
    <property type="nucleotide sequence ID" value="NZ_FOQD01000001.1"/>
</dbReference>
<evidence type="ECO:0000313" key="5">
    <source>
        <dbReference type="EMBL" id="SFH55764.1"/>
    </source>
</evidence>
<accession>A0A1I3B0F9</accession>
<proteinExistence type="inferred from homology"/>